<sequence length="98" mass="10970">MHIRIITRDVDGMDGILSTNGKESCFSVSGKKIKEGPNSLTITGDATVLISCNCKQQFHTFRGEEVILREKVILIRDGEVDGKLRFMRGSYPDFVLVH</sequence>
<dbReference type="AlphaFoldDB" id="A0A6I4VYN2"/>
<reference evidence="1 2" key="1">
    <citation type="submission" date="2019-12" db="EMBL/GenBank/DDBJ databases">
        <title>Whole-genome analyses of novel actinobacteria.</title>
        <authorList>
            <person name="Sahin N."/>
            <person name="Saygin H."/>
        </authorList>
    </citation>
    <scope>NUCLEOTIDE SEQUENCE [LARGE SCALE GENOMIC DNA]</scope>
    <source>
        <strain evidence="1 2">KC615</strain>
    </source>
</reference>
<proteinExistence type="predicted"/>
<gene>
    <name evidence="1" type="ORF">GSM42_05425</name>
</gene>
<evidence type="ECO:0000313" key="1">
    <source>
        <dbReference type="EMBL" id="MXQ53182.1"/>
    </source>
</evidence>
<dbReference type="EMBL" id="WUUL01000003">
    <property type="protein sequence ID" value="MXQ53182.1"/>
    <property type="molecule type" value="Genomic_DNA"/>
</dbReference>
<accession>A0A6I4VYN2</accession>
<comment type="caution">
    <text evidence="1">The sequence shown here is derived from an EMBL/GenBank/DDBJ whole genome shotgun (WGS) entry which is preliminary data.</text>
</comment>
<protein>
    <submittedName>
        <fullName evidence="1">Uncharacterized protein</fullName>
    </submittedName>
</protein>
<keyword evidence="2" id="KW-1185">Reference proteome</keyword>
<organism evidence="1 2">
    <name type="scientific">Shimazuella alba</name>
    <dbReference type="NCBI Taxonomy" id="2690964"/>
    <lineage>
        <taxon>Bacteria</taxon>
        <taxon>Bacillati</taxon>
        <taxon>Bacillota</taxon>
        <taxon>Bacilli</taxon>
        <taxon>Bacillales</taxon>
        <taxon>Thermoactinomycetaceae</taxon>
        <taxon>Shimazuella</taxon>
    </lineage>
</organism>
<dbReference type="Proteomes" id="UP000430692">
    <property type="component" value="Unassembled WGS sequence"/>
</dbReference>
<evidence type="ECO:0000313" key="2">
    <source>
        <dbReference type="Proteomes" id="UP000430692"/>
    </source>
</evidence>
<dbReference type="RefSeq" id="WP_160800544.1">
    <property type="nucleotide sequence ID" value="NZ_WUUL01000003.1"/>
</dbReference>
<name>A0A6I4VYN2_9BACL</name>